<dbReference type="RefSeq" id="WP_006970750.1">
    <property type="nucleotide sequence ID" value="NZ_ABCS01000013.1"/>
</dbReference>
<proteinExistence type="predicted"/>
<dbReference type="PROSITE" id="PS51186">
    <property type="entry name" value="GNAT"/>
    <property type="match status" value="1"/>
</dbReference>
<evidence type="ECO:0000313" key="3">
    <source>
        <dbReference type="Proteomes" id="UP000005801"/>
    </source>
</evidence>
<dbReference type="InterPro" id="IPR000182">
    <property type="entry name" value="GNAT_dom"/>
</dbReference>
<accession>A6G201</accession>
<evidence type="ECO:0000259" key="1">
    <source>
        <dbReference type="PROSITE" id="PS51186"/>
    </source>
</evidence>
<comment type="caution">
    <text evidence="2">The sequence shown here is derived from an EMBL/GenBank/DDBJ whole genome shotgun (WGS) entry which is preliminary data.</text>
</comment>
<reference evidence="2 3" key="1">
    <citation type="submission" date="2007-06" db="EMBL/GenBank/DDBJ databases">
        <authorList>
            <person name="Shimkets L."/>
            <person name="Ferriera S."/>
            <person name="Johnson J."/>
            <person name="Kravitz S."/>
            <person name="Beeson K."/>
            <person name="Sutton G."/>
            <person name="Rogers Y.-H."/>
            <person name="Friedman R."/>
            <person name="Frazier M."/>
            <person name="Venter J.C."/>
        </authorList>
    </citation>
    <scope>NUCLEOTIDE SEQUENCE [LARGE SCALE GENOMIC DNA]</scope>
    <source>
        <strain evidence="2 3">SIR-1</strain>
    </source>
</reference>
<protein>
    <submittedName>
        <fullName evidence="2">Ribosomal-protein-alanine acetyltransferase</fullName>
    </submittedName>
</protein>
<dbReference type="Proteomes" id="UP000005801">
    <property type="component" value="Unassembled WGS sequence"/>
</dbReference>
<dbReference type="Pfam" id="PF00583">
    <property type="entry name" value="Acetyltransf_1"/>
    <property type="match status" value="1"/>
</dbReference>
<dbReference type="AlphaFoldDB" id="A6G201"/>
<keyword evidence="3" id="KW-1185">Reference proteome</keyword>
<feature type="domain" description="N-acetyltransferase" evidence="1">
    <location>
        <begin position="4"/>
        <end position="150"/>
    </location>
</feature>
<organism evidence="2 3">
    <name type="scientific">Plesiocystis pacifica SIR-1</name>
    <dbReference type="NCBI Taxonomy" id="391625"/>
    <lineage>
        <taxon>Bacteria</taxon>
        <taxon>Pseudomonadati</taxon>
        <taxon>Myxococcota</taxon>
        <taxon>Polyangia</taxon>
        <taxon>Nannocystales</taxon>
        <taxon>Nannocystaceae</taxon>
        <taxon>Plesiocystis</taxon>
    </lineage>
</organism>
<dbReference type="InterPro" id="IPR016181">
    <property type="entry name" value="Acyl_CoA_acyltransferase"/>
</dbReference>
<dbReference type="CDD" id="cd04301">
    <property type="entry name" value="NAT_SF"/>
    <property type="match status" value="1"/>
</dbReference>
<dbReference type="SUPFAM" id="SSF55729">
    <property type="entry name" value="Acyl-CoA N-acyltransferases (Nat)"/>
    <property type="match status" value="1"/>
</dbReference>
<dbReference type="eggNOG" id="COG0456">
    <property type="taxonomic scope" value="Bacteria"/>
</dbReference>
<dbReference type="STRING" id="391625.PPSIR1_36112"/>
<evidence type="ECO:0000313" key="2">
    <source>
        <dbReference type="EMBL" id="EDM80191.1"/>
    </source>
</evidence>
<dbReference type="EMBL" id="ABCS01000013">
    <property type="protein sequence ID" value="EDM80191.1"/>
    <property type="molecule type" value="Genomic_DNA"/>
</dbReference>
<sequence length="195" mass="21515">MPDYTVKNLEPADFDDLMYLEEEVFGAEGETTLGPYYVRLCCDFFGRHCFLALADGRPVGYLLSFVREREAYCTTLAVVPEFQGTRCVHLLLRAFVSAIADEVDSCWFTVKEDNKAARALHASLGATEMGVRRGFYGPEDERIVSKIDAAAFDKLRARYERLGLIKPKPKAKPVSVISPAILPAPSGLGVVEASA</sequence>
<keyword evidence="2" id="KW-0808">Transferase</keyword>
<dbReference type="Gene3D" id="3.40.630.30">
    <property type="match status" value="1"/>
</dbReference>
<dbReference type="GO" id="GO:0016747">
    <property type="term" value="F:acyltransferase activity, transferring groups other than amino-acyl groups"/>
    <property type="evidence" value="ECO:0007669"/>
    <property type="project" value="InterPro"/>
</dbReference>
<name>A6G201_9BACT</name>
<gene>
    <name evidence="2" type="ORF">PPSIR1_36112</name>
</gene>